<evidence type="ECO:0000313" key="2">
    <source>
        <dbReference type="EMBL" id="EET05387.1"/>
    </source>
</evidence>
<accession>A0A0E1W713</accession>
<dbReference type="AlphaFoldDB" id="A0A0E1W713"/>
<protein>
    <submittedName>
        <fullName evidence="2">Uncharacterized protein</fullName>
    </submittedName>
</protein>
<feature type="region of interest" description="Disordered" evidence="1">
    <location>
        <begin position="1"/>
        <end position="104"/>
    </location>
</feature>
<organism evidence="2">
    <name type="scientific">Burkholderia pseudomallei 1710a</name>
    <dbReference type="NCBI Taxonomy" id="320371"/>
    <lineage>
        <taxon>Bacteria</taxon>
        <taxon>Pseudomonadati</taxon>
        <taxon>Pseudomonadota</taxon>
        <taxon>Betaproteobacteria</taxon>
        <taxon>Burkholderiales</taxon>
        <taxon>Burkholderiaceae</taxon>
        <taxon>Burkholderia</taxon>
        <taxon>pseudomallei group</taxon>
    </lineage>
</organism>
<proteinExistence type="predicted"/>
<name>A0A0E1W713_BURPE</name>
<dbReference type="HOGENOM" id="CLU_2244894_0_0_4"/>
<sequence>MIDDADRLDVGYLQRSGTSTPGIDVSQSAAIGGNRAAGGGNRAAITPQSGRRPHGRPRGRSGPPSPPNRRRRLGGGRSIGEHAAFPRRKPESADGGRSGRRTGE</sequence>
<feature type="compositionally biased region" description="Polar residues" evidence="1">
    <location>
        <begin position="15"/>
        <end position="28"/>
    </location>
</feature>
<gene>
    <name evidence="2" type="ORF">BURPS1710A_A2395</name>
</gene>
<reference evidence="2" key="1">
    <citation type="submission" date="2009-05" db="EMBL/GenBank/DDBJ databases">
        <authorList>
            <person name="Harkins D.M."/>
            <person name="DeShazer D."/>
            <person name="Woods D.E."/>
            <person name="Brinkac L.M."/>
            <person name="Brown K.A."/>
            <person name="Hung G.C."/>
            <person name="Tuanyok A."/>
            <person name="Zhang B."/>
            <person name="Nierman W.C."/>
        </authorList>
    </citation>
    <scope>NUCLEOTIDE SEQUENCE [LARGE SCALE GENOMIC DNA]</scope>
    <source>
        <strain evidence="2">1710a</strain>
    </source>
</reference>
<dbReference type="Proteomes" id="UP000001812">
    <property type="component" value="Chromosome II"/>
</dbReference>
<dbReference type="EMBL" id="CM000833">
    <property type="protein sequence ID" value="EET05387.1"/>
    <property type="molecule type" value="Genomic_DNA"/>
</dbReference>
<evidence type="ECO:0000256" key="1">
    <source>
        <dbReference type="SAM" id="MobiDB-lite"/>
    </source>
</evidence>